<keyword evidence="5 8" id="KW-1133">Transmembrane helix</keyword>
<dbReference type="GO" id="GO:0016020">
    <property type="term" value="C:membrane"/>
    <property type="evidence" value="ECO:0007669"/>
    <property type="project" value="UniProtKB-SubCell"/>
</dbReference>
<feature type="transmembrane region" description="Helical" evidence="8">
    <location>
        <begin position="555"/>
        <end position="584"/>
    </location>
</feature>
<feature type="transmembrane region" description="Helical" evidence="8">
    <location>
        <begin position="379"/>
        <end position="399"/>
    </location>
</feature>
<evidence type="ECO:0000313" key="12">
    <source>
        <dbReference type="Proteomes" id="UP000236544"/>
    </source>
</evidence>
<dbReference type="AlphaFoldDB" id="A0A0P1KTK5"/>
<name>A0A0P1KTK5_9SACH</name>
<feature type="transmembrane region" description="Helical" evidence="8">
    <location>
        <begin position="468"/>
        <end position="487"/>
    </location>
</feature>
<organism evidence="11 12">
    <name type="scientific">Lachancea quebecensis</name>
    <dbReference type="NCBI Taxonomy" id="1654605"/>
    <lineage>
        <taxon>Eukaryota</taxon>
        <taxon>Fungi</taxon>
        <taxon>Dikarya</taxon>
        <taxon>Ascomycota</taxon>
        <taxon>Saccharomycotina</taxon>
        <taxon>Saccharomycetes</taxon>
        <taxon>Saccharomycetales</taxon>
        <taxon>Saccharomycetaceae</taxon>
        <taxon>Lachancea</taxon>
    </lineage>
</organism>
<comment type="similarity">
    <text evidence="2">Belongs to the transient receptor potential (TRP) ion channel family.</text>
</comment>
<gene>
    <name evidence="11" type="ORF">LAQU0_S08e03400g</name>
</gene>
<keyword evidence="12" id="KW-1185">Reference proteome</keyword>
<feature type="signal peptide" evidence="9">
    <location>
        <begin position="1"/>
        <end position="19"/>
    </location>
</feature>
<dbReference type="Pfam" id="PF06011">
    <property type="entry name" value="TRP"/>
    <property type="match status" value="1"/>
</dbReference>
<feature type="transmembrane region" description="Helical" evidence="8">
    <location>
        <begin position="405"/>
        <end position="426"/>
    </location>
</feature>
<evidence type="ECO:0000256" key="1">
    <source>
        <dbReference type="ARBA" id="ARBA00004141"/>
    </source>
</evidence>
<keyword evidence="3 8" id="KW-0812">Transmembrane</keyword>
<feature type="chain" id="PRO_5006066504" evidence="9">
    <location>
        <begin position="20"/>
        <end position="819"/>
    </location>
</feature>
<proteinExistence type="inferred from homology"/>
<dbReference type="EMBL" id="LN890539">
    <property type="protein sequence ID" value="CUS23158.1"/>
    <property type="molecule type" value="Genomic_DNA"/>
</dbReference>
<evidence type="ECO:0000256" key="2">
    <source>
        <dbReference type="ARBA" id="ARBA00010642"/>
    </source>
</evidence>
<dbReference type="Pfam" id="PF14558">
    <property type="entry name" value="TRP_N"/>
    <property type="match status" value="1"/>
</dbReference>
<dbReference type="GO" id="GO:0055085">
    <property type="term" value="P:transmembrane transport"/>
    <property type="evidence" value="ECO:0007669"/>
    <property type="project" value="TreeGrafter"/>
</dbReference>
<feature type="transmembrane region" description="Helical" evidence="8">
    <location>
        <begin position="329"/>
        <end position="350"/>
    </location>
</feature>
<reference evidence="12" key="1">
    <citation type="submission" date="2015-10" db="EMBL/GenBank/DDBJ databases">
        <authorList>
            <person name="Devillers H."/>
        </authorList>
    </citation>
    <scope>NUCLEOTIDE SEQUENCE [LARGE SCALE GENOMIC DNA]</scope>
</reference>
<evidence type="ECO:0000259" key="10">
    <source>
        <dbReference type="SMART" id="SM01320"/>
    </source>
</evidence>
<feature type="region of interest" description="Disordered" evidence="7">
    <location>
        <begin position="687"/>
        <end position="751"/>
    </location>
</feature>
<evidence type="ECO:0000256" key="7">
    <source>
        <dbReference type="SAM" id="MobiDB-lite"/>
    </source>
</evidence>
<dbReference type="Proteomes" id="UP000236544">
    <property type="component" value="Unassembled WGS sequence"/>
</dbReference>
<dbReference type="PANTHER" id="PTHR31145:SF4">
    <property type="entry name" value="FLAVIN CARRIER PROTEIN 1-RELATED"/>
    <property type="match status" value="1"/>
</dbReference>
<evidence type="ECO:0000256" key="5">
    <source>
        <dbReference type="ARBA" id="ARBA00022989"/>
    </source>
</evidence>
<feature type="transmembrane region" description="Helical" evidence="8">
    <location>
        <begin position="523"/>
        <end position="543"/>
    </location>
</feature>
<feature type="compositionally biased region" description="Polar residues" evidence="7">
    <location>
        <begin position="713"/>
        <end position="724"/>
    </location>
</feature>
<dbReference type="OrthoDB" id="5212126at2759"/>
<feature type="domain" description="ML-like" evidence="10">
    <location>
        <begin position="21"/>
        <end position="161"/>
    </location>
</feature>
<sequence>MRILSAIFLAFNIVHLVAAKRKLVASSLVACMQNSQLTASGFSVVFDPDDRSLHYSLDMVTEINDYIFARADVYAYGFRIISKDIDLCSLSWKQFCPLRPGNVQVESIEYISKDLVKEIPGIAYQVPDIDAFVRLNIYKLDDRSQPLACMQAFFSNGKTVSQTGVKWATAVIAGIGLLCSAVLSTFGNSNAASHISANTMSLFLYFQSVAVVSMEHVHRMPPIAAAWSENIIWSMGLIRISFMQRIFRWFVQSTGGNPSLYLTSKTISVLVQRSLEGMQRGLESIRAPQVFKRNADVIIGNSNVLILRGIKRLAYTSNIENTSVVCTGFTFFVLCGYFLAGFIIASKYAIDLCIKAGWIRNTRFWAFRHNWRVILKGSLLRYIYIGFTQLTLLSFWEFTQNDSPALIVIAVLFLIQSLGLMLWAAYRTISFARLSVKQRNNPAAILYGDQRVLDKYGFFYTMFSARRYWWNCVILVYILLKSIFISFCQASGKTQALAIFIIDLAYFIVLIRFQPYFDRPTNIVNILITTVTLVNSFLFLFFSDLFGQPGRVSSVMGWVFFIMNAAFSLILLILILIFVGMVVFSKNPDLRFKPAKDDRTSFQRVSDSHGKINKSVAAELMALGNTAKNHDENWEEELYNQQKLQKEQSASGLDYSDEKLTGTRSNSDDQEDIARLTLAEKLKRKLSFKRTKSTKSTSSRAKQLANTEDAPVTSLSREPSTSSAAPVVRRDYPGVHSRQQSESKNGLIGSNAVENSKLETLAQEDDAPLVDENEYQAPHSGSVEFARDESMDSVNVAATANATSSTDLFTNNGSYYNRL</sequence>
<evidence type="ECO:0000313" key="11">
    <source>
        <dbReference type="EMBL" id="CUS23158.1"/>
    </source>
</evidence>
<evidence type="ECO:0000256" key="8">
    <source>
        <dbReference type="SAM" id="Phobius"/>
    </source>
</evidence>
<dbReference type="InterPro" id="IPR040241">
    <property type="entry name" value="TRP_Flc/Pkd2-like"/>
</dbReference>
<dbReference type="InterPro" id="IPR010308">
    <property type="entry name" value="TRP_C"/>
</dbReference>
<comment type="subcellular location">
    <subcellularLocation>
        <location evidence="1">Membrane</location>
        <topology evidence="1">Multi-pass membrane protein</topology>
    </subcellularLocation>
</comment>
<dbReference type="InterPro" id="IPR032800">
    <property type="entry name" value="TRP_N"/>
</dbReference>
<dbReference type="GO" id="GO:0009272">
    <property type="term" value="P:fungal-type cell wall biogenesis"/>
    <property type="evidence" value="ECO:0007669"/>
    <property type="project" value="TreeGrafter"/>
</dbReference>
<feature type="transmembrane region" description="Helical" evidence="8">
    <location>
        <begin position="493"/>
        <end position="511"/>
    </location>
</feature>
<protein>
    <submittedName>
        <fullName evidence="11">LAQU0S08e03400g1_1</fullName>
    </submittedName>
</protein>
<keyword evidence="4 9" id="KW-0732">Signal</keyword>
<feature type="region of interest" description="Disordered" evidence="7">
    <location>
        <begin position="646"/>
        <end position="672"/>
    </location>
</feature>
<evidence type="ECO:0000256" key="4">
    <source>
        <dbReference type="ARBA" id="ARBA00022729"/>
    </source>
</evidence>
<evidence type="ECO:0000256" key="6">
    <source>
        <dbReference type="ARBA" id="ARBA00023136"/>
    </source>
</evidence>
<accession>A0A0P1KTK5</accession>
<dbReference type="PANTHER" id="PTHR31145">
    <property type="entry name" value="INTEGRAL MEMBRANE PROTEIN (AFU_ORTHOLOGUE AFUA_7G01610)"/>
    <property type="match status" value="1"/>
</dbReference>
<dbReference type="SMART" id="SM01320">
    <property type="entry name" value="TRP_N"/>
    <property type="match status" value="1"/>
</dbReference>
<keyword evidence="6 8" id="KW-0472">Membrane</keyword>
<evidence type="ECO:0000256" key="9">
    <source>
        <dbReference type="SAM" id="SignalP"/>
    </source>
</evidence>
<evidence type="ECO:0000256" key="3">
    <source>
        <dbReference type="ARBA" id="ARBA00022692"/>
    </source>
</evidence>